<name>G8TWV8_SULAD</name>
<evidence type="ECO:0008006" key="3">
    <source>
        <dbReference type="Google" id="ProtNLM"/>
    </source>
</evidence>
<dbReference type="KEGG" id="sap:Sulac_0235"/>
<dbReference type="AlphaFoldDB" id="G8TWV8"/>
<dbReference type="PATRIC" id="fig|679936.5.peg.239"/>
<dbReference type="Pfam" id="PF12686">
    <property type="entry name" value="DUF3800"/>
    <property type="match status" value="1"/>
</dbReference>
<dbReference type="InterPro" id="IPR024524">
    <property type="entry name" value="DUF3800"/>
</dbReference>
<proteinExistence type="predicted"/>
<dbReference type="Proteomes" id="UP000005439">
    <property type="component" value="Chromosome"/>
</dbReference>
<reference evidence="1 2" key="2">
    <citation type="journal article" date="2012" name="Stand. Genomic Sci.">
        <title>Complete genome sequence of the moderately thermophilic mineral-sulfide-oxidizing firmicute Sulfobacillus acidophilus type strain (NAL(T)).</title>
        <authorList>
            <person name="Anderson I."/>
            <person name="Chertkov O."/>
            <person name="Chen A."/>
            <person name="Saunders E."/>
            <person name="Lapidus A."/>
            <person name="Nolan M."/>
            <person name="Lucas S."/>
            <person name="Hammon N."/>
            <person name="Deshpande S."/>
            <person name="Cheng J.F."/>
            <person name="Han C."/>
            <person name="Tapia R."/>
            <person name="Goodwin L.A."/>
            <person name="Pitluck S."/>
            <person name="Liolios K."/>
            <person name="Pagani I."/>
            <person name="Ivanova N."/>
            <person name="Mikhailova N."/>
            <person name="Pati A."/>
            <person name="Palaniappan K."/>
            <person name="Land M."/>
            <person name="Pan C."/>
            <person name="Rohde M."/>
            <person name="Pukall R."/>
            <person name="Goker M."/>
            <person name="Detter J.C."/>
            <person name="Woyke T."/>
            <person name="Bristow J."/>
            <person name="Eisen J.A."/>
            <person name="Markowitz V."/>
            <person name="Hugenholtz P."/>
            <person name="Kyrpides N.C."/>
            <person name="Klenk H.P."/>
            <person name="Mavromatis K."/>
        </authorList>
    </citation>
    <scope>NUCLEOTIDE SEQUENCE [LARGE SCALE GENOMIC DNA]</scope>
    <source>
        <strain evidence="2">ATCC 700253 / DSM 10332 / NAL</strain>
    </source>
</reference>
<evidence type="ECO:0000313" key="1">
    <source>
        <dbReference type="EMBL" id="AEW03806.1"/>
    </source>
</evidence>
<accession>G8TWV8</accession>
<evidence type="ECO:0000313" key="2">
    <source>
        <dbReference type="Proteomes" id="UP000005439"/>
    </source>
</evidence>
<protein>
    <recommendedName>
        <fullName evidence="3">DUF3800 domain-containing protein</fullName>
    </recommendedName>
</protein>
<gene>
    <name evidence="1" type="ordered locus">Sulac_0235</name>
</gene>
<reference evidence="2" key="1">
    <citation type="submission" date="2011-12" db="EMBL/GenBank/DDBJ databases">
        <title>The complete genome of chromosome of Sulfobacillus acidophilus DSM 10332.</title>
        <authorList>
            <person name="Lucas S."/>
            <person name="Han J."/>
            <person name="Lapidus A."/>
            <person name="Bruce D."/>
            <person name="Goodwin L."/>
            <person name="Pitluck S."/>
            <person name="Peters L."/>
            <person name="Kyrpides N."/>
            <person name="Mavromatis K."/>
            <person name="Ivanova N."/>
            <person name="Mikhailova N."/>
            <person name="Chertkov O."/>
            <person name="Saunders E."/>
            <person name="Detter J.C."/>
            <person name="Tapia R."/>
            <person name="Han C."/>
            <person name="Land M."/>
            <person name="Hauser L."/>
            <person name="Markowitz V."/>
            <person name="Cheng J.-F."/>
            <person name="Hugenholtz P."/>
            <person name="Woyke T."/>
            <person name="Wu D."/>
            <person name="Pukall R."/>
            <person name="Gehrich-Schroeter G."/>
            <person name="Schneider S."/>
            <person name="Klenk H.-P."/>
            <person name="Eisen J.A."/>
        </authorList>
    </citation>
    <scope>NUCLEOTIDE SEQUENCE [LARGE SCALE GENOMIC DNA]</scope>
    <source>
        <strain evidence="2">ATCC 700253 / DSM 10332 / NAL</strain>
    </source>
</reference>
<dbReference type="EMBL" id="CP003179">
    <property type="protein sequence ID" value="AEW03806.1"/>
    <property type="molecule type" value="Genomic_DNA"/>
</dbReference>
<dbReference type="HOGENOM" id="CLU_109755_0_0_9"/>
<keyword evidence="2" id="KW-1185">Reference proteome</keyword>
<sequence>MLIFMDESGDTGFKFGEGSSAYFVIMLVMINNVKITEQVSQDIDQIRTDLHWAKEFHFNKCPDRVRTVFLQTMARHPLKFRAIVVPKARIYTDFLRHNNQAFYQYMTRLVLEHDNGMFEQAKLFIDKRGNKIWHNELATYLRKMVNTENRRRLIAVRHKDWKENPLIQVADMYSGALYRWATHGHREFYRIIEHQKDDVWYFR</sequence>
<organism evidence="1 2">
    <name type="scientific">Sulfobacillus acidophilus (strain ATCC 700253 / DSM 10332 / NAL)</name>
    <dbReference type="NCBI Taxonomy" id="679936"/>
    <lineage>
        <taxon>Bacteria</taxon>
        <taxon>Bacillati</taxon>
        <taxon>Bacillota</taxon>
        <taxon>Clostridia</taxon>
        <taxon>Eubacteriales</taxon>
        <taxon>Clostridiales Family XVII. Incertae Sedis</taxon>
        <taxon>Sulfobacillus</taxon>
    </lineage>
</organism>